<dbReference type="Proteomes" id="UP001385951">
    <property type="component" value="Unassembled WGS sequence"/>
</dbReference>
<dbReference type="EMBL" id="JASBNA010000038">
    <property type="protein sequence ID" value="KAK7681899.1"/>
    <property type="molecule type" value="Genomic_DNA"/>
</dbReference>
<evidence type="ECO:0000313" key="2">
    <source>
        <dbReference type="Proteomes" id="UP001385951"/>
    </source>
</evidence>
<protein>
    <submittedName>
        <fullName evidence="1">Uncharacterized protein</fullName>
    </submittedName>
</protein>
<sequence>MKDFISLSNMMFIYWGCFNRLSRLTAVASLVSISPSTSSAVPAIDQSSHLTGTFHTIITCQVSRFSTLVSAPSQATPLSSLPPPMPFGANGISGFPFVNTISYRLTESTLDRHQANPRNAIRI</sequence>
<accession>A0AAW0FQQ2</accession>
<reference evidence="1 2" key="1">
    <citation type="submission" date="2022-09" db="EMBL/GenBank/DDBJ databases">
        <authorList>
            <person name="Palmer J.M."/>
        </authorList>
    </citation>
    <scope>NUCLEOTIDE SEQUENCE [LARGE SCALE GENOMIC DNA]</scope>
    <source>
        <strain evidence="1 2">DSM 7382</strain>
    </source>
</reference>
<name>A0AAW0FQQ2_9APHY</name>
<comment type="caution">
    <text evidence="1">The sequence shown here is derived from an EMBL/GenBank/DDBJ whole genome shotgun (WGS) entry which is preliminary data.</text>
</comment>
<evidence type="ECO:0000313" key="1">
    <source>
        <dbReference type="EMBL" id="KAK7681899.1"/>
    </source>
</evidence>
<keyword evidence="2" id="KW-1185">Reference proteome</keyword>
<gene>
    <name evidence="1" type="ORF">QCA50_014861</name>
</gene>
<proteinExistence type="predicted"/>
<dbReference type="AlphaFoldDB" id="A0AAW0FQQ2"/>
<organism evidence="1 2">
    <name type="scientific">Cerrena zonata</name>
    <dbReference type="NCBI Taxonomy" id="2478898"/>
    <lineage>
        <taxon>Eukaryota</taxon>
        <taxon>Fungi</taxon>
        <taxon>Dikarya</taxon>
        <taxon>Basidiomycota</taxon>
        <taxon>Agaricomycotina</taxon>
        <taxon>Agaricomycetes</taxon>
        <taxon>Polyporales</taxon>
        <taxon>Cerrenaceae</taxon>
        <taxon>Cerrena</taxon>
    </lineage>
</organism>